<dbReference type="PANTHER" id="PTHR12835">
    <property type="entry name" value="BIOTIN PROTEIN LIGASE"/>
    <property type="match status" value="1"/>
</dbReference>
<dbReference type="GeneID" id="61131816"/>
<dbReference type="Proteomes" id="UP000006820">
    <property type="component" value="Chromosome"/>
</dbReference>
<dbReference type="eggNOG" id="COG0340">
    <property type="taxonomic scope" value="Bacteria"/>
</dbReference>
<dbReference type="Gene3D" id="3.30.930.10">
    <property type="entry name" value="Bira Bifunctional Protein, Domain 2"/>
    <property type="match status" value="1"/>
</dbReference>
<gene>
    <name evidence="5" type="primary">birA</name>
    <name evidence="5" type="ordered locus">NFA_9950</name>
</gene>
<dbReference type="AlphaFoldDB" id="Q5Z151"/>
<keyword evidence="1" id="KW-0436">Ligase</keyword>
<organism evidence="5 6">
    <name type="scientific">Nocardia farcinica (strain IFM 10152)</name>
    <dbReference type="NCBI Taxonomy" id="247156"/>
    <lineage>
        <taxon>Bacteria</taxon>
        <taxon>Bacillati</taxon>
        <taxon>Actinomycetota</taxon>
        <taxon>Actinomycetes</taxon>
        <taxon>Mycobacteriales</taxon>
        <taxon>Nocardiaceae</taxon>
        <taxon>Nocardia</taxon>
    </lineage>
</organism>
<dbReference type="HOGENOM" id="CLU_051096_5_0_11"/>
<dbReference type="InterPro" id="IPR004408">
    <property type="entry name" value="Biotin_CoA_COase_ligase"/>
</dbReference>
<evidence type="ECO:0000256" key="2">
    <source>
        <dbReference type="ARBA" id="ARBA00023267"/>
    </source>
</evidence>
<dbReference type="KEGG" id="nfa:NFA_9950"/>
<feature type="domain" description="BPL/LPL catalytic" evidence="4">
    <location>
        <begin position="23"/>
        <end position="207"/>
    </location>
</feature>
<evidence type="ECO:0000256" key="3">
    <source>
        <dbReference type="ARBA" id="ARBA00024227"/>
    </source>
</evidence>
<proteinExistence type="predicted"/>
<dbReference type="NCBIfam" id="TIGR00121">
    <property type="entry name" value="birA_ligase"/>
    <property type="match status" value="1"/>
</dbReference>
<protein>
    <recommendedName>
        <fullName evidence="3">biotin--[biotin carboxyl-carrier protein] ligase</fullName>
        <ecNumber evidence="3">6.3.4.15</ecNumber>
    </recommendedName>
</protein>
<dbReference type="PROSITE" id="PS51733">
    <property type="entry name" value="BPL_LPL_CATALYTIC"/>
    <property type="match status" value="1"/>
</dbReference>
<dbReference type="GO" id="GO:0004077">
    <property type="term" value="F:biotin--[biotin carboxyl-carrier protein] ligase activity"/>
    <property type="evidence" value="ECO:0007669"/>
    <property type="project" value="UniProtKB-EC"/>
</dbReference>
<evidence type="ECO:0000313" key="5">
    <source>
        <dbReference type="EMBL" id="BAD55840.1"/>
    </source>
</evidence>
<reference evidence="5 6" key="1">
    <citation type="journal article" date="2004" name="Proc. Natl. Acad. Sci. U.S.A.">
        <title>The complete genomic sequence of Nocardia farcinica IFM 10152.</title>
        <authorList>
            <person name="Ishikawa J."/>
            <person name="Yamashita A."/>
            <person name="Mikami Y."/>
            <person name="Hoshino Y."/>
            <person name="Kurita H."/>
            <person name="Hotta K."/>
            <person name="Shiba T."/>
            <person name="Hattori M."/>
        </authorList>
    </citation>
    <scope>NUCLEOTIDE SEQUENCE [LARGE SCALE GENOMIC DNA]</scope>
    <source>
        <strain evidence="5 6">IFM 10152</strain>
    </source>
</reference>
<dbReference type="InterPro" id="IPR003142">
    <property type="entry name" value="BPL_C"/>
</dbReference>
<dbReference type="SUPFAM" id="SSF55681">
    <property type="entry name" value="Class II aaRS and biotin synthetases"/>
    <property type="match status" value="1"/>
</dbReference>
<dbReference type="InterPro" id="IPR004143">
    <property type="entry name" value="BPL_LPL_catalytic"/>
</dbReference>
<evidence type="ECO:0000313" key="6">
    <source>
        <dbReference type="Proteomes" id="UP000006820"/>
    </source>
</evidence>
<dbReference type="RefSeq" id="WP_011207525.1">
    <property type="nucleotide sequence ID" value="NC_006361.1"/>
</dbReference>
<evidence type="ECO:0000256" key="1">
    <source>
        <dbReference type="ARBA" id="ARBA00022598"/>
    </source>
</evidence>
<dbReference type="Pfam" id="PF02237">
    <property type="entry name" value="BPL_C"/>
    <property type="match status" value="1"/>
</dbReference>
<dbReference type="Pfam" id="PF03099">
    <property type="entry name" value="BPL_LplA_LipB"/>
    <property type="match status" value="1"/>
</dbReference>
<keyword evidence="6" id="KW-1185">Reference proteome</keyword>
<dbReference type="GO" id="GO:0005737">
    <property type="term" value="C:cytoplasm"/>
    <property type="evidence" value="ECO:0007669"/>
    <property type="project" value="TreeGrafter"/>
</dbReference>
<dbReference type="PANTHER" id="PTHR12835:SF5">
    <property type="entry name" value="BIOTIN--PROTEIN LIGASE"/>
    <property type="match status" value="1"/>
</dbReference>
<evidence type="ECO:0000259" key="4">
    <source>
        <dbReference type="PROSITE" id="PS51733"/>
    </source>
</evidence>
<dbReference type="EMBL" id="AP006618">
    <property type="protein sequence ID" value="BAD55840.1"/>
    <property type="molecule type" value="Genomic_DNA"/>
</dbReference>
<dbReference type="STRING" id="247156.NFA_9950"/>
<keyword evidence="2" id="KW-0092">Biotin</keyword>
<dbReference type="Gene3D" id="2.30.30.100">
    <property type="match status" value="1"/>
</dbReference>
<dbReference type="InterPro" id="IPR045864">
    <property type="entry name" value="aa-tRNA-synth_II/BPL/LPL"/>
</dbReference>
<sequence length="273" mass="28213">MQSPSSDASRRPPLDVTRLRRGVESPELSLFSRVAVVEATGSTNADLIARASDPGAAGTVLLAETQQAGRGRHARSWTSPPRAQIAMSMLVRPRGLEPAVLGWLPLLTGVAVVDALRAAAGVPAELKWPNDVLIGGRKVAGILAEVAASGGTPAVVVGVGVNVSLSAAELPVPHAISLELAGAAQVDRTAVVLAILAEFSRRFDAWRQAGWDTTELAAAYRERCATIGAQVMAELPGGRTLTGIATGIDDAGRLLIGDDAVSAGDVTHLRGQY</sequence>
<dbReference type="CDD" id="cd16442">
    <property type="entry name" value="BPL"/>
    <property type="match status" value="1"/>
</dbReference>
<dbReference type="EC" id="6.3.4.15" evidence="3"/>
<name>Q5Z151_NOCFA</name>
<accession>Q5Z151</accession>